<reference evidence="5" key="1">
    <citation type="submission" date="2021-01" db="UniProtKB">
        <authorList>
            <consortium name="EnsemblPlants"/>
        </authorList>
    </citation>
    <scope>IDENTIFICATION</scope>
</reference>
<evidence type="ECO:0000313" key="6">
    <source>
        <dbReference type="Proteomes" id="UP000594263"/>
    </source>
</evidence>
<dbReference type="SMART" id="SM00505">
    <property type="entry name" value="Knot1"/>
    <property type="match status" value="1"/>
</dbReference>
<feature type="chain" id="PRO_5029618271" description="Knottins-like domain-containing protein" evidence="3">
    <location>
        <begin position="29"/>
        <end position="76"/>
    </location>
</feature>
<dbReference type="GO" id="GO:0006952">
    <property type="term" value="P:defense response"/>
    <property type="evidence" value="ECO:0007669"/>
    <property type="project" value="InterPro"/>
</dbReference>
<feature type="domain" description="Knottins-like" evidence="4">
    <location>
        <begin position="30"/>
        <end position="76"/>
    </location>
</feature>
<evidence type="ECO:0000256" key="1">
    <source>
        <dbReference type="ARBA" id="ARBA00022729"/>
    </source>
</evidence>
<accession>A0A7N0ZW87</accession>
<protein>
    <recommendedName>
        <fullName evidence="4">Knottins-like domain-containing protein</fullName>
    </recommendedName>
</protein>
<dbReference type="Proteomes" id="UP000594263">
    <property type="component" value="Unplaced"/>
</dbReference>
<sequence length="76" mass="8554">MASKNLGIFVSLVILFASLDSTIPFADARQCESRSRTFRGMCFFDRNCALVCQLEGDFTGGHCIGFRRRCFCIKDC</sequence>
<dbReference type="OMA" id="RTCETRS"/>
<dbReference type="SUPFAM" id="SSF57095">
    <property type="entry name" value="Scorpion toxin-like"/>
    <property type="match status" value="1"/>
</dbReference>
<evidence type="ECO:0000259" key="4">
    <source>
        <dbReference type="SMART" id="SM00505"/>
    </source>
</evidence>
<dbReference type="InterPro" id="IPR036574">
    <property type="entry name" value="Scorpion_toxin-like_sf"/>
</dbReference>
<dbReference type="EnsemblPlants" id="Kaladp0040s0602.1.v1.1">
    <property type="protein sequence ID" value="Kaladp0040s0602.1.v1.1"/>
    <property type="gene ID" value="Kaladp0040s0602.v1.1"/>
</dbReference>
<keyword evidence="2" id="KW-1015">Disulfide bond</keyword>
<keyword evidence="1 3" id="KW-0732">Signal</keyword>
<dbReference type="AlphaFoldDB" id="A0A7N0ZW87"/>
<keyword evidence="6" id="KW-1185">Reference proteome</keyword>
<dbReference type="Pfam" id="PF00304">
    <property type="entry name" value="Gamma-thionin"/>
    <property type="match status" value="1"/>
</dbReference>
<dbReference type="Gene3D" id="3.30.30.10">
    <property type="entry name" value="Knottin, scorpion toxin-like"/>
    <property type="match status" value="1"/>
</dbReference>
<dbReference type="PANTHER" id="PTHR33147:SF39">
    <property type="entry name" value="DRO1 PROTEIN-RELATED"/>
    <property type="match status" value="1"/>
</dbReference>
<proteinExistence type="predicted"/>
<dbReference type="Gramene" id="Kaladp0040s0602.1.v1.1">
    <property type="protein sequence ID" value="Kaladp0040s0602.1.v1.1"/>
    <property type="gene ID" value="Kaladp0040s0602.v1.1"/>
</dbReference>
<dbReference type="PROSITE" id="PS00940">
    <property type="entry name" value="GAMMA_THIONIN"/>
    <property type="match status" value="1"/>
</dbReference>
<dbReference type="CDD" id="cd00107">
    <property type="entry name" value="Knot1"/>
    <property type="match status" value="1"/>
</dbReference>
<dbReference type="PANTHER" id="PTHR33147">
    <property type="entry name" value="DEFENSIN-LIKE PROTEIN 1"/>
    <property type="match status" value="1"/>
</dbReference>
<name>A0A7N0ZW87_KALFE</name>
<organism evidence="5 6">
    <name type="scientific">Kalanchoe fedtschenkoi</name>
    <name type="common">Lavender scallops</name>
    <name type="synonym">South American air plant</name>
    <dbReference type="NCBI Taxonomy" id="63787"/>
    <lineage>
        <taxon>Eukaryota</taxon>
        <taxon>Viridiplantae</taxon>
        <taxon>Streptophyta</taxon>
        <taxon>Embryophyta</taxon>
        <taxon>Tracheophyta</taxon>
        <taxon>Spermatophyta</taxon>
        <taxon>Magnoliopsida</taxon>
        <taxon>eudicotyledons</taxon>
        <taxon>Gunneridae</taxon>
        <taxon>Pentapetalae</taxon>
        <taxon>Saxifragales</taxon>
        <taxon>Crassulaceae</taxon>
        <taxon>Kalanchoe</taxon>
    </lineage>
</organism>
<evidence type="ECO:0000313" key="5">
    <source>
        <dbReference type="EnsemblPlants" id="Kaladp0040s0602.1.v1.1"/>
    </source>
</evidence>
<evidence type="ECO:0000256" key="2">
    <source>
        <dbReference type="ARBA" id="ARBA00023157"/>
    </source>
</evidence>
<dbReference type="InterPro" id="IPR008176">
    <property type="entry name" value="Defensin_plant"/>
</dbReference>
<evidence type="ECO:0000256" key="3">
    <source>
        <dbReference type="SAM" id="SignalP"/>
    </source>
</evidence>
<dbReference type="PRINTS" id="PR00288">
    <property type="entry name" value="PUROTHIONIN"/>
</dbReference>
<dbReference type="InterPro" id="IPR003614">
    <property type="entry name" value="Knottins"/>
</dbReference>
<feature type="signal peptide" evidence="3">
    <location>
        <begin position="1"/>
        <end position="28"/>
    </location>
</feature>